<protein>
    <submittedName>
        <fullName evidence="4">Phenylacetate-CoA oxygenase subunit PaaJ</fullName>
    </submittedName>
</protein>
<dbReference type="InterPro" id="IPR002744">
    <property type="entry name" value="MIP18-like"/>
</dbReference>
<proteinExistence type="predicted"/>
<dbReference type="PANTHER" id="PTHR42831">
    <property type="entry name" value="FE-S PROTEIN MATURATION AUXILIARY FACTOR YITW"/>
    <property type="match status" value="1"/>
</dbReference>
<reference evidence="4 5" key="1">
    <citation type="submission" date="2012-08" db="EMBL/GenBank/DDBJ databases">
        <title>Whole genome shotgun sequence of Austwickia chelonae NBRC 105200.</title>
        <authorList>
            <person name="Yoshida I."/>
            <person name="Hosoyama A."/>
            <person name="Tsuchikane K."/>
            <person name="Katsumata H."/>
            <person name="Ando Y."/>
            <person name="Ohji S."/>
            <person name="Hamada M."/>
            <person name="Tamura T."/>
            <person name="Yamazoe A."/>
            <person name="Yamazaki S."/>
            <person name="Fujita N."/>
        </authorList>
    </citation>
    <scope>NUCLEOTIDE SEQUENCE [LARGE SCALE GENOMIC DNA]</scope>
    <source>
        <strain evidence="4 5">NBRC 105200</strain>
    </source>
</reference>
<evidence type="ECO:0000259" key="3">
    <source>
        <dbReference type="Pfam" id="PF23451"/>
    </source>
</evidence>
<dbReference type="EMBL" id="BAGZ01000022">
    <property type="protein sequence ID" value="GAB79255.1"/>
    <property type="molecule type" value="Genomic_DNA"/>
</dbReference>
<dbReference type="PANTHER" id="PTHR42831:SF3">
    <property type="entry name" value="1,2-PHENYLACETYL-COA EPOXIDASE, SUBUNIT D-RELATED"/>
    <property type="match status" value="1"/>
</dbReference>
<gene>
    <name evidence="4" type="primary">paaJ</name>
    <name evidence="4" type="ORF">AUCHE_22_00250</name>
</gene>
<evidence type="ECO:0000313" key="5">
    <source>
        <dbReference type="Proteomes" id="UP000008495"/>
    </source>
</evidence>
<feature type="region of interest" description="Disordered" evidence="1">
    <location>
        <begin position="1"/>
        <end position="20"/>
    </location>
</feature>
<evidence type="ECO:0000259" key="2">
    <source>
        <dbReference type="Pfam" id="PF01883"/>
    </source>
</evidence>
<evidence type="ECO:0000256" key="1">
    <source>
        <dbReference type="SAM" id="MobiDB-lite"/>
    </source>
</evidence>
<sequence>MTRSSGGRGLAAEPSAAGLRPSDAESARAWDVAASVCDPEVPVLSVADLGVLRTVRVGSVAGPQEVVRRVVRVEITPTYSGCPALEVFRTDIAVALLSAGYDEVQVDVVLAPAWSTDWLSDEAREKLRAYGIAPPAGPVCGREPGRWGSARAPVVCPRCSSSNTRELSHFGSTACKSFHRCDDCLEPFDCFKVL</sequence>
<dbReference type="AlphaFoldDB" id="K6VV85"/>
<dbReference type="STRING" id="100225.SAMN05421595_2563"/>
<evidence type="ECO:0000313" key="4">
    <source>
        <dbReference type="EMBL" id="GAB79255.1"/>
    </source>
</evidence>
<name>K6VV85_9MICO</name>
<feature type="domain" description="PaaD zinc beta ribbon" evidence="3">
    <location>
        <begin position="150"/>
        <end position="192"/>
    </location>
</feature>
<dbReference type="InterPro" id="IPR011883">
    <property type="entry name" value="PaaD-like"/>
</dbReference>
<dbReference type="InterPro" id="IPR052339">
    <property type="entry name" value="Fe-S_Maturation_MIP18"/>
</dbReference>
<comment type="caution">
    <text evidence="4">The sequence shown here is derived from an EMBL/GenBank/DDBJ whole genome shotgun (WGS) entry which is preliminary data.</text>
</comment>
<dbReference type="InterPro" id="IPR056572">
    <property type="entry name" value="Zn_ribbon_PaaD"/>
</dbReference>
<dbReference type="Pfam" id="PF01883">
    <property type="entry name" value="FeS_assembly_P"/>
    <property type="match status" value="1"/>
</dbReference>
<organism evidence="4 5">
    <name type="scientific">Austwickia chelonae NBRC 105200</name>
    <dbReference type="NCBI Taxonomy" id="1184607"/>
    <lineage>
        <taxon>Bacteria</taxon>
        <taxon>Bacillati</taxon>
        <taxon>Actinomycetota</taxon>
        <taxon>Actinomycetes</taxon>
        <taxon>Micrococcales</taxon>
        <taxon>Dermatophilaceae</taxon>
        <taxon>Austwickia</taxon>
    </lineage>
</organism>
<dbReference type="RefSeq" id="WP_006504012.1">
    <property type="nucleotide sequence ID" value="NZ_BAGZ01000022.1"/>
</dbReference>
<dbReference type="eggNOG" id="COG2151">
    <property type="taxonomic scope" value="Bacteria"/>
</dbReference>
<dbReference type="Gene3D" id="3.30.300.130">
    <property type="entry name" value="Fe-S cluster assembly (FSCA)"/>
    <property type="match status" value="1"/>
</dbReference>
<dbReference type="InterPro" id="IPR034904">
    <property type="entry name" value="FSCA_dom_sf"/>
</dbReference>
<dbReference type="Proteomes" id="UP000008495">
    <property type="component" value="Unassembled WGS sequence"/>
</dbReference>
<dbReference type="Pfam" id="PF23451">
    <property type="entry name" value="Zn_ribbon_PaaD"/>
    <property type="match status" value="1"/>
</dbReference>
<dbReference type="NCBIfam" id="TIGR02159">
    <property type="entry name" value="PA_CoA_Oxy4"/>
    <property type="match status" value="1"/>
</dbReference>
<keyword evidence="5" id="KW-1185">Reference proteome</keyword>
<dbReference type="SUPFAM" id="SSF117916">
    <property type="entry name" value="Fe-S cluster assembly (FSCA) domain-like"/>
    <property type="match status" value="1"/>
</dbReference>
<accession>K6VV85</accession>
<feature type="domain" description="MIP18 family-like" evidence="2">
    <location>
        <begin position="35"/>
        <end position="108"/>
    </location>
</feature>